<dbReference type="KEGG" id="wci:WS105_0564"/>
<gene>
    <name evidence="1" type="ORF">WS74_0567</name>
</gene>
<sequence>MKTAILLGGQGAAMRHWELTYMNMKLRIAQ</sequence>
<reference evidence="1 2" key="1">
    <citation type="journal article" date="2014" name="Genome Announc.">
        <title>Complete Genome Sequences of Fish Pathogenic Weissella ceti Strains WS74 and WS105.</title>
        <authorList>
            <person name="Figueiredo H.C."/>
            <person name="Leal C.A."/>
            <person name="Dorella F.A."/>
            <person name="Carvalho A.F."/>
            <person name="Soares S.C."/>
            <person name="Pereira F.L."/>
            <person name="Azevedo V.A."/>
        </authorList>
    </citation>
    <scope>NUCLEOTIDE SEQUENCE [LARGE SCALE GENOMIC DNA]</scope>
    <source>
        <strain evidence="1 2">WS74</strain>
    </source>
</reference>
<reference evidence="2" key="2">
    <citation type="submission" date="2014-08" db="EMBL/GenBank/DDBJ databases">
        <title>Complete genome of Weissella ceti strain WS74 isolated from diseased rainbow trout in Brazil.</title>
        <authorList>
            <person name="Figueiredo H.C.P."/>
            <person name="Leal C.A.G."/>
            <person name="Pereira F.L."/>
            <person name="Soares S.C."/>
            <person name="Dorella F.A."/>
            <person name="Carvalho A.F."/>
            <person name="Azevedo V.A.C."/>
        </authorList>
    </citation>
    <scope>NUCLEOTIDE SEQUENCE [LARGE SCALE GENOMIC DNA]</scope>
    <source>
        <strain evidence="2">WS74</strain>
    </source>
</reference>
<name>A0A088GQN4_9LACO</name>
<keyword evidence="2" id="KW-1185">Reference proteome</keyword>
<dbReference type="AlphaFoldDB" id="A0A088GQN4"/>
<dbReference type="KEGG" id="wct:WS74_0567"/>
<evidence type="ECO:0000313" key="2">
    <source>
        <dbReference type="Proteomes" id="UP000029079"/>
    </source>
</evidence>
<organism evidence="1 2">
    <name type="scientific">Weissella ceti</name>
    <dbReference type="NCBI Taxonomy" id="759620"/>
    <lineage>
        <taxon>Bacteria</taxon>
        <taxon>Bacillati</taxon>
        <taxon>Bacillota</taxon>
        <taxon>Bacilli</taxon>
        <taxon>Lactobacillales</taxon>
        <taxon>Lactobacillaceae</taxon>
        <taxon>Weissella</taxon>
    </lineage>
</organism>
<proteinExistence type="predicted"/>
<accession>A0A088GQN4</accession>
<dbReference type="Proteomes" id="UP000029079">
    <property type="component" value="Chromosome"/>
</dbReference>
<evidence type="ECO:0000313" key="1">
    <source>
        <dbReference type="EMBL" id="AIM62819.1"/>
    </source>
</evidence>
<dbReference type="EMBL" id="CP009223">
    <property type="protein sequence ID" value="AIM62819.1"/>
    <property type="molecule type" value="Genomic_DNA"/>
</dbReference>
<protein>
    <submittedName>
        <fullName evidence="1">Uncharacterized protein</fullName>
    </submittedName>
</protein>